<dbReference type="Pfam" id="PF15892">
    <property type="entry name" value="BNR_4"/>
    <property type="match status" value="1"/>
</dbReference>
<protein>
    <recommendedName>
        <fullName evidence="3">BNR/Asp-box repeat protein</fullName>
    </recommendedName>
</protein>
<accession>A0A518DAM6</accession>
<keyword evidence="2" id="KW-1185">Reference proteome</keyword>
<gene>
    <name evidence="1" type="ORF">Pla175_19000</name>
</gene>
<reference evidence="1 2" key="1">
    <citation type="submission" date="2019-02" db="EMBL/GenBank/DDBJ databases">
        <title>Deep-cultivation of Planctomycetes and their phenomic and genomic characterization uncovers novel biology.</title>
        <authorList>
            <person name="Wiegand S."/>
            <person name="Jogler M."/>
            <person name="Boedeker C."/>
            <person name="Pinto D."/>
            <person name="Vollmers J."/>
            <person name="Rivas-Marin E."/>
            <person name="Kohn T."/>
            <person name="Peeters S.H."/>
            <person name="Heuer A."/>
            <person name="Rast P."/>
            <person name="Oberbeckmann S."/>
            <person name="Bunk B."/>
            <person name="Jeske O."/>
            <person name="Meyerdierks A."/>
            <person name="Storesund J.E."/>
            <person name="Kallscheuer N."/>
            <person name="Luecker S."/>
            <person name="Lage O.M."/>
            <person name="Pohl T."/>
            <person name="Merkel B.J."/>
            <person name="Hornburger P."/>
            <person name="Mueller R.-W."/>
            <person name="Bruemmer F."/>
            <person name="Labrenz M."/>
            <person name="Spormann A.M."/>
            <person name="Op den Camp H."/>
            <person name="Overmann J."/>
            <person name="Amann R."/>
            <person name="Jetten M.S.M."/>
            <person name="Mascher T."/>
            <person name="Medema M.H."/>
            <person name="Devos D.P."/>
            <person name="Kaster A.-K."/>
            <person name="Ovreas L."/>
            <person name="Rohde M."/>
            <person name="Galperin M.Y."/>
            <person name="Jogler C."/>
        </authorList>
    </citation>
    <scope>NUCLEOTIDE SEQUENCE [LARGE SCALE GENOMIC DNA]</scope>
    <source>
        <strain evidence="1 2">Pla175</strain>
    </source>
</reference>
<dbReference type="Proteomes" id="UP000317429">
    <property type="component" value="Chromosome"/>
</dbReference>
<dbReference type="Gene3D" id="2.115.10.20">
    <property type="entry name" value="Glycosyl hydrolase domain, family 43"/>
    <property type="match status" value="1"/>
</dbReference>
<dbReference type="InterPro" id="IPR023296">
    <property type="entry name" value="Glyco_hydro_beta-prop_sf"/>
</dbReference>
<organism evidence="1 2">
    <name type="scientific">Pirellulimonas nuda</name>
    <dbReference type="NCBI Taxonomy" id="2528009"/>
    <lineage>
        <taxon>Bacteria</taxon>
        <taxon>Pseudomonadati</taxon>
        <taxon>Planctomycetota</taxon>
        <taxon>Planctomycetia</taxon>
        <taxon>Pirellulales</taxon>
        <taxon>Lacipirellulaceae</taxon>
        <taxon>Pirellulimonas</taxon>
    </lineage>
</organism>
<evidence type="ECO:0008006" key="3">
    <source>
        <dbReference type="Google" id="ProtNLM"/>
    </source>
</evidence>
<sequence>MSTVGQNGMPRNIVPQGADWNFGHGSLRTHRGWQYAAYWDDGRQVCVARRKLPSAPWEVVSLPGYQRTQNINRGHGGSVSRGFGDGHEKVSMGISPDGVIHLMFDHHLSTLHYRTSKAAVASRPGETAWSADLFGPVQDHLGAHTLESVTYPAFYTDGDHFLLYLRMGGGSGSANSHLFTYADGVWKVNEEAASKFIDRAWSGGDKTVNAYPHGLAFHDGRLHLTWCWRDTPDPRTCHDLCYTYSDDLGQTWRNNAGKRVAQRGERFITADSPGISVSPIPAGARYVNGGSMTVDRAGRVHVLVVGEDGRPAHFEREPESAEWRRREAKRLGAIVAGRDGLLLVVATDGLWQVLDRDFGAMRRVVPGRPALFASSKMAIDPARVAHDGRVSAIGQQGSTVSVVDYSVDSSVGPSLVPSPAK</sequence>
<dbReference type="SUPFAM" id="SSF89372">
    <property type="entry name" value="Fucose-specific lectin"/>
    <property type="match status" value="1"/>
</dbReference>
<evidence type="ECO:0000313" key="1">
    <source>
        <dbReference type="EMBL" id="QDU88522.1"/>
    </source>
</evidence>
<dbReference type="AlphaFoldDB" id="A0A518DAM6"/>
<dbReference type="EMBL" id="CP036291">
    <property type="protein sequence ID" value="QDU88522.1"/>
    <property type="molecule type" value="Genomic_DNA"/>
</dbReference>
<proteinExistence type="predicted"/>
<name>A0A518DAM6_9BACT</name>
<evidence type="ECO:0000313" key="2">
    <source>
        <dbReference type="Proteomes" id="UP000317429"/>
    </source>
</evidence>
<dbReference type="KEGG" id="pnd:Pla175_19000"/>